<protein>
    <recommendedName>
        <fullName evidence="10">Peptidase S1 domain-containing protein</fullName>
    </recommendedName>
</protein>
<dbReference type="PANTHER" id="PTHR24260">
    <property type="match status" value="1"/>
</dbReference>
<keyword evidence="12" id="KW-1185">Reference proteome</keyword>
<sequence length="435" mass="48614">MLKILSILFLRLLYAHAQESWTLVGNPLVAVKPCNDTEDVFIQYEPGKPPEDENEYILKILKSFPVSTRMKIKFDSPASVTLSNNAFARVSVDEDFIVVKFFKAHEGIVLYVRGPRNTPVVPYMTYLNINSAEYCQHAEVGYLDSFIQGYKDHAEIQPQRNSPSCGKSKITYTQLIVNGEVTQPGDWPWHTAIYKLDKNNIKYICGGSLISKNFVLTAAHCTTVRGVPLLPELLSVVLGKYNLIGGDVGSEEREVHLIIVHEDFKLPYLHNDISLLKLKTEVTYNDYIQPACLWYKAAFDYLPTNQISGTVVGWGFDVTDNLSPKLNRATLMIVSEGTCIKKNPLLYATVLTDRKFCAGNADGISACNGDSGGGYHVFVPDTPKDNSPNATGSWYVRGIVSLTARRSDAAICDPQQYTVFTDVAKFTNWIDKYVH</sequence>
<dbReference type="Gene3D" id="2.40.10.10">
    <property type="entry name" value="Trypsin-like serine proteases"/>
    <property type="match status" value="1"/>
</dbReference>
<dbReference type="EMBL" id="CAJOBZ010000080">
    <property type="protein sequence ID" value="CAF4956750.1"/>
    <property type="molecule type" value="Genomic_DNA"/>
</dbReference>
<dbReference type="PROSITE" id="PS50240">
    <property type="entry name" value="TRYPSIN_DOM"/>
    <property type="match status" value="1"/>
</dbReference>
<dbReference type="GO" id="GO:0006508">
    <property type="term" value="P:proteolysis"/>
    <property type="evidence" value="ECO:0007669"/>
    <property type="project" value="UniProtKB-KW"/>
</dbReference>
<dbReference type="AlphaFoldDB" id="A0A821YA90"/>
<feature type="domain" description="Peptidase S1" evidence="10">
    <location>
        <begin position="176"/>
        <end position="435"/>
    </location>
</feature>
<evidence type="ECO:0000256" key="1">
    <source>
        <dbReference type="ARBA" id="ARBA00004613"/>
    </source>
</evidence>
<evidence type="ECO:0000259" key="10">
    <source>
        <dbReference type="PROSITE" id="PS50240"/>
    </source>
</evidence>
<evidence type="ECO:0000256" key="2">
    <source>
        <dbReference type="ARBA" id="ARBA00022525"/>
    </source>
</evidence>
<dbReference type="SMART" id="SM00020">
    <property type="entry name" value="Tryp_SPc"/>
    <property type="match status" value="1"/>
</dbReference>
<dbReference type="InterPro" id="IPR051333">
    <property type="entry name" value="CLIP_Serine_Protease"/>
</dbReference>
<evidence type="ECO:0000256" key="8">
    <source>
        <dbReference type="ARBA" id="ARBA00023157"/>
    </source>
</evidence>
<proteinExistence type="predicted"/>
<comment type="subcellular location">
    <subcellularLocation>
        <location evidence="1">Secreted</location>
    </subcellularLocation>
</comment>
<dbReference type="InterPro" id="IPR001314">
    <property type="entry name" value="Peptidase_S1A"/>
</dbReference>
<evidence type="ECO:0000256" key="5">
    <source>
        <dbReference type="ARBA" id="ARBA00022801"/>
    </source>
</evidence>
<evidence type="ECO:0000256" key="3">
    <source>
        <dbReference type="ARBA" id="ARBA00022670"/>
    </source>
</evidence>
<dbReference type="PANTHER" id="PTHR24260:SF136">
    <property type="entry name" value="GH08193P-RELATED"/>
    <property type="match status" value="1"/>
</dbReference>
<name>A0A821YA90_9NEOP</name>
<dbReference type="GO" id="GO:0005576">
    <property type="term" value="C:extracellular region"/>
    <property type="evidence" value="ECO:0007669"/>
    <property type="project" value="UniProtKB-SubCell"/>
</dbReference>
<keyword evidence="7" id="KW-0865">Zymogen</keyword>
<organism evidence="11 12">
    <name type="scientific">Pieris macdunnoughi</name>
    <dbReference type="NCBI Taxonomy" id="345717"/>
    <lineage>
        <taxon>Eukaryota</taxon>
        <taxon>Metazoa</taxon>
        <taxon>Ecdysozoa</taxon>
        <taxon>Arthropoda</taxon>
        <taxon>Hexapoda</taxon>
        <taxon>Insecta</taxon>
        <taxon>Pterygota</taxon>
        <taxon>Neoptera</taxon>
        <taxon>Endopterygota</taxon>
        <taxon>Lepidoptera</taxon>
        <taxon>Glossata</taxon>
        <taxon>Ditrysia</taxon>
        <taxon>Papilionoidea</taxon>
        <taxon>Pieridae</taxon>
        <taxon>Pierinae</taxon>
        <taxon>Pieris</taxon>
    </lineage>
</organism>
<evidence type="ECO:0000256" key="7">
    <source>
        <dbReference type="ARBA" id="ARBA00023145"/>
    </source>
</evidence>
<keyword evidence="3" id="KW-0645">Protease</keyword>
<evidence type="ECO:0000256" key="9">
    <source>
        <dbReference type="SAM" id="SignalP"/>
    </source>
</evidence>
<dbReference type="PRINTS" id="PR00722">
    <property type="entry name" value="CHYMOTRYPSIN"/>
</dbReference>
<dbReference type="FunFam" id="2.40.10.10:FF:000146">
    <property type="entry name" value="Serine protease 53"/>
    <property type="match status" value="1"/>
</dbReference>
<keyword evidence="4 9" id="KW-0732">Signal</keyword>
<feature type="chain" id="PRO_5033046947" description="Peptidase S1 domain-containing protein" evidence="9">
    <location>
        <begin position="18"/>
        <end position="435"/>
    </location>
</feature>
<reference evidence="11" key="1">
    <citation type="submission" date="2021-02" db="EMBL/GenBank/DDBJ databases">
        <authorList>
            <person name="Steward A R."/>
        </authorList>
    </citation>
    <scope>NUCLEOTIDE SEQUENCE</scope>
</reference>
<dbReference type="SUPFAM" id="SSF50494">
    <property type="entry name" value="Trypsin-like serine proteases"/>
    <property type="match status" value="1"/>
</dbReference>
<keyword evidence="2" id="KW-0964">Secreted</keyword>
<dbReference type="PROSITE" id="PS00134">
    <property type="entry name" value="TRYPSIN_HIS"/>
    <property type="match status" value="1"/>
</dbReference>
<accession>A0A821YA90</accession>
<dbReference type="OrthoDB" id="6147874at2759"/>
<evidence type="ECO:0000313" key="11">
    <source>
        <dbReference type="EMBL" id="CAF4956750.1"/>
    </source>
</evidence>
<dbReference type="GO" id="GO:0004252">
    <property type="term" value="F:serine-type endopeptidase activity"/>
    <property type="evidence" value="ECO:0007669"/>
    <property type="project" value="InterPro"/>
</dbReference>
<dbReference type="InterPro" id="IPR009003">
    <property type="entry name" value="Peptidase_S1_PA"/>
</dbReference>
<comment type="caution">
    <text evidence="11">The sequence shown here is derived from an EMBL/GenBank/DDBJ whole genome shotgun (WGS) entry which is preliminary data.</text>
</comment>
<dbReference type="Pfam" id="PF00089">
    <property type="entry name" value="Trypsin"/>
    <property type="match status" value="1"/>
</dbReference>
<evidence type="ECO:0000256" key="4">
    <source>
        <dbReference type="ARBA" id="ARBA00022729"/>
    </source>
</evidence>
<feature type="signal peptide" evidence="9">
    <location>
        <begin position="1"/>
        <end position="17"/>
    </location>
</feature>
<keyword evidence="5" id="KW-0378">Hydrolase</keyword>
<dbReference type="CDD" id="cd00190">
    <property type="entry name" value="Tryp_SPc"/>
    <property type="match status" value="1"/>
</dbReference>
<dbReference type="InterPro" id="IPR001254">
    <property type="entry name" value="Trypsin_dom"/>
</dbReference>
<dbReference type="InterPro" id="IPR043504">
    <property type="entry name" value="Peptidase_S1_PA_chymotrypsin"/>
</dbReference>
<dbReference type="Proteomes" id="UP000663880">
    <property type="component" value="Unassembled WGS sequence"/>
</dbReference>
<dbReference type="InterPro" id="IPR018114">
    <property type="entry name" value="TRYPSIN_HIS"/>
</dbReference>
<keyword evidence="8" id="KW-1015">Disulfide bond</keyword>
<keyword evidence="6" id="KW-0720">Serine protease</keyword>
<evidence type="ECO:0000256" key="6">
    <source>
        <dbReference type="ARBA" id="ARBA00022825"/>
    </source>
</evidence>
<evidence type="ECO:0000313" key="12">
    <source>
        <dbReference type="Proteomes" id="UP000663880"/>
    </source>
</evidence>
<gene>
    <name evidence="11" type="ORF">PMACD_LOCUS16309</name>
</gene>